<reference evidence="1 2" key="1">
    <citation type="submission" date="2020-09" db="EMBL/GenBank/DDBJ databases">
        <title>De no assembly of potato wild relative species, Solanum commersonii.</title>
        <authorList>
            <person name="Cho K."/>
        </authorList>
    </citation>
    <scope>NUCLEOTIDE SEQUENCE [LARGE SCALE GENOMIC DNA]</scope>
    <source>
        <strain evidence="1">LZ3.2</strain>
        <tissue evidence="1">Leaf</tissue>
    </source>
</reference>
<accession>A0A9J5Y9F8</accession>
<protein>
    <submittedName>
        <fullName evidence="1">Uncharacterized protein</fullName>
    </submittedName>
</protein>
<organism evidence="1 2">
    <name type="scientific">Solanum commersonii</name>
    <name type="common">Commerson's wild potato</name>
    <name type="synonym">Commerson's nightshade</name>
    <dbReference type="NCBI Taxonomy" id="4109"/>
    <lineage>
        <taxon>Eukaryota</taxon>
        <taxon>Viridiplantae</taxon>
        <taxon>Streptophyta</taxon>
        <taxon>Embryophyta</taxon>
        <taxon>Tracheophyta</taxon>
        <taxon>Spermatophyta</taxon>
        <taxon>Magnoliopsida</taxon>
        <taxon>eudicotyledons</taxon>
        <taxon>Gunneridae</taxon>
        <taxon>Pentapetalae</taxon>
        <taxon>asterids</taxon>
        <taxon>lamiids</taxon>
        <taxon>Solanales</taxon>
        <taxon>Solanaceae</taxon>
        <taxon>Solanoideae</taxon>
        <taxon>Solaneae</taxon>
        <taxon>Solanum</taxon>
    </lineage>
</organism>
<dbReference type="AlphaFoldDB" id="A0A9J5Y9F8"/>
<keyword evidence="2" id="KW-1185">Reference proteome</keyword>
<comment type="caution">
    <text evidence="1">The sequence shown here is derived from an EMBL/GenBank/DDBJ whole genome shotgun (WGS) entry which is preliminary data.</text>
</comment>
<dbReference type="EMBL" id="JACXVP010000007">
    <property type="protein sequence ID" value="KAG5596754.1"/>
    <property type="molecule type" value="Genomic_DNA"/>
</dbReference>
<gene>
    <name evidence="1" type="ORF">H5410_037986</name>
</gene>
<name>A0A9J5Y9F8_SOLCO</name>
<sequence length="206" mass="22823">MATVTNLTNIVLTNFFQKCEDDRTIKGNSENSYIIEGQNGNVIGLKSNLELRSTVVWYTRGGEEYASTSEAARNFLAFWYAGKDGEHRGSLVVRKSRRWGTRLMRGNELCAAAYGFWICGGWRRMRGVVAAANFSGDWAFSRAIESHDVLKGFNMLSLNEFRGSDDKGISRRVHNTNGSGYAPVPPSYSQVASSANVLSNEEASIE</sequence>
<proteinExistence type="predicted"/>
<dbReference type="Proteomes" id="UP000824120">
    <property type="component" value="Chromosome 7"/>
</dbReference>
<evidence type="ECO:0000313" key="1">
    <source>
        <dbReference type="EMBL" id="KAG5596754.1"/>
    </source>
</evidence>
<evidence type="ECO:0000313" key="2">
    <source>
        <dbReference type="Proteomes" id="UP000824120"/>
    </source>
</evidence>